<comment type="caution">
    <text evidence="4">The sequence shown here is derived from an EMBL/GenBank/DDBJ whole genome shotgun (WGS) entry which is preliminary data.</text>
</comment>
<evidence type="ECO:0000256" key="3">
    <source>
        <dbReference type="ARBA" id="ARBA00023315"/>
    </source>
</evidence>
<sequence length="160" mass="17806">MSFLTQDFEFNKNNTKGKIIAFGFRLANLSCKSKFYKIILTPYRIFYKFCFDWILGFEVPYNTVIKKGFKVYHHQSIVINKRTKIGENFILRQSVTIGNTKSGSNCPVIGNNVELGANVIIIGDINIGNNVVIGAGSVVVKDIPDNSVVVGNPARVIKSL</sequence>
<dbReference type="Proteomes" id="UP001143545">
    <property type="component" value="Unassembled WGS sequence"/>
</dbReference>
<evidence type="ECO:0000256" key="2">
    <source>
        <dbReference type="ARBA" id="ARBA00022737"/>
    </source>
</evidence>
<reference evidence="4" key="1">
    <citation type="submission" date="2022-07" db="EMBL/GenBank/DDBJ databases">
        <title>Taxonomy of Novel Oxalotrophic and Methylotrophic Bacteria.</title>
        <authorList>
            <person name="Sahin N."/>
            <person name="Tani A."/>
        </authorList>
    </citation>
    <scope>NUCLEOTIDE SEQUENCE</scope>
    <source>
        <strain evidence="4">AM327</strain>
    </source>
</reference>
<dbReference type="Pfam" id="PF00132">
    <property type="entry name" value="Hexapep"/>
    <property type="match status" value="1"/>
</dbReference>
<dbReference type="InterPro" id="IPR005881">
    <property type="entry name" value="Ser_O-AcTrfase"/>
</dbReference>
<dbReference type="SUPFAM" id="SSF51161">
    <property type="entry name" value="Trimeric LpxA-like enzymes"/>
    <property type="match status" value="1"/>
</dbReference>
<accession>A0A9W6B2Z8</accession>
<dbReference type="RefSeq" id="WP_281752207.1">
    <property type="nucleotide sequence ID" value="NZ_BRVP01000003.1"/>
</dbReference>
<dbReference type="InterPro" id="IPR011004">
    <property type="entry name" value="Trimer_LpxA-like_sf"/>
</dbReference>
<dbReference type="PROSITE" id="PS00101">
    <property type="entry name" value="HEXAPEP_TRANSFERASES"/>
    <property type="match status" value="1"/>
</dbReference>
<dbReference type="GO" id="GO:0009001">
    <property type="term" value="F:serine O-acetyltransferase activity"/>
    <property type="evidence" value="ECO:0007669"/>
    <property type="project" value="InterPro"/>
</dbReference>
<dbReference type="PIRSF" id="PIRSF000441">
    <property type="entry name" value="CysE"/>
    <property type="match status" value="1"/>
</dbReference>
<dbReference type="PANTHER" id="PTHR42811">
    <property type="entry name" value="SERINE ACETYLTRANSFERASE"/>
    <property type="match status" value="1"/>
</dbReference>
<protein>
    <submittedName>
        <fullName evidence="4">Colanic acid biosynthesis acetyltransferase wcaB</fullName>
    </submittedName>
</protein>
<dbReference type="AlphaFoldDB" id="A0A9W6B2Z8"/>
<dbReference type="Gene3D" id="2.160.10.10">
    <property type="entry name" value="Hexapeptide repeat proteins"/>
    <property type="match status" value="1"/>
</dbReference>
<keyword evidence="3" id="KW-0012">Acyltransferase</keyword>
<dbReference type="InterPro" id="IPR001451">
    <property type="entry name" value="Hexapep"/>
</dbReference>
<organism evidence="4 5">
    <name type="scientific">Neptunitalea chrysea</name>
    <dbReference type="NCBI Taxonomy" id="1647581"/>
    <lineage>
        <taxon>Bacteria</taxon>
        <taxon>Pseudomonadati</taxon>
        <taxon>Bacteroidota</taxon>
        <taxon>Flavobacteriia</taxon>
        <taxon>Flavobacteriales</taxon>
        <taxon>Flavobacteriaceae</taxon>
        <taxon>Neptunitalea</taxon>
    </lineage>
</organism>
<dbReference type="GO" id="GO:0005737">
    <property type="term" value="C:cytoplasm"/>
    <property type="evidence" value="ECO:0007669"/>
    <property type="project" value="InterPro"/>
</dbReference>
<proteinExistence type="predicted"/>
<keyword evidence="5" id="KW-1185">Reference proteome</keyword>
<evidence type="ECO:0000256" key="1">
    <source>
        <dbReference type="ARBA" id="ARBA00022679"/>
    </source>
</evidence>
<gene>
    <name evidence="4" type="ORF">NBRC110019_05950</name>
</gene>
<evidence type="ECO:0000313" key="5">
    <source>
        <dbReference type="Proteomes" id="UP001143545"/>
    </source>
</evidence>
<name>A0A9W6B2Z8_9FLAO</name>
<evidence type="ECO:0000313" key="4">
    <source>
        <dbReference type="EMBL" id="GLB51556.1"/>
    </source>
</evidence>
<dbReference type="InterPro" id="IPR018357">
    <property type="entry name" value="Hexapep_transf_CS"/>
</dbReference>
<dbReference type="EMBL" id="BRVP01000003">
    <property type="protein sequence ID" value="GLB51556.1"/>
    <property type="molecule type" value="Genomic_DNA"/>
</dbReference>
<keyword evidence="1" id="KW-0808">Transferase</keyword>
<keyword evidence="2" id="KW-0677">Repeat</keyword>
<dbReference type="GO" id="GO:0006535">
    <property type="term" value="P:cysteine biosynthetic process from serine"/>
    <property type="evidence" value="ECO:0007669"/>
    <property type="project" value="InterPro"/>
</dbReference>